<dbReference type="EMBL" id="BKCJ010003824">
    <property type="protein sequence ID" value="GEU57402.1"/>
    <property type="molecule type" value="Genomic_DNA"/>
</dbReference>
<reference evidence="1" key="1">
    <citation type="journal article" date="2019" name="Sci. Rep.">
        <title>Draft genome of Tanacetum cinerariifolium, the natural source of mosquito coil.</title>
        <authorList>
            <person name="Yamashiro T."/>
            <person name="Shiraishi A."/>
            <person name="Satake H."/>
            <person name="Nakayama K."/>
        </authorList>
    </citation>
    <scope>NUCLEOTIDE SEQUENCE</scope>
</reference>
<organism evidence="1">
    <name type="scientific">Tanacetum cinerariifolium</name>
    <name type="common">Dalmatian daisy</name>
    <name type="synonym">Chrysanthemum cinerariifolium</name>
    <dbReference type="NCBI Taxonomy" id="118510"/>
    <lineage>
        <taxon>Eukaryota</taxon>
        <taxon>Viridiplantae</taxon>
        <taxon>Streptophyta</taxon>
        <taxon>Embryophyta</taxon>
        <taxon>Tracheophyta</taxon>
        <taxon>Spermatophyta</taxon>
        <taxon>Magnoliopsida</taxon>
        <taxon>eudicotyledons</taxon>
        <taxon>Gunneridae</taxon>
        <taxon>Pentapetalae</taxon>
        <taxon>asterids</taxon>
        <taxon>campanulids</taxon>
        <taxon>Asterales</taxon>
        <taxon>Asteraceae</taxon>
        <taxon>Asteroideae</taxon>
        <taxon>Anthemideae</taxon>
        <taxon>Anthemidinae</taxon>
        <taxon>Tanacetum</taxon>
    </lineage>
</organism>
<sequence>MTSFDYRFNPLYPIKECSSCRALYTADYCYSEGSLRDRIIYDFNKTPDLSQRPPQNFPQCGNPVDGQYCQGCALLRKKFKEDLFTYCIQNGIFQDFQDTSKPSDDNTNVVNALQEPFVVKQDPGENSSQSPPQINHHCCYGCGDSLEDTFCHQCTCELCGKGAHYGYNCPLKVSIIPDPEPFNNQTIDELPQTLPSFDPTCYSEEGNSFTYDSKSNLAYDSPNDFNPPLQPPTYSYEFCGNEAYYGHDCPLQVPFTYDPKPCYNQDFNFPQNFQIFQQQYLCCTRCGDPHETCQYDQLIFDELYCENYGGSHMSF</sequence>
<protein>
    <submittedName>
        <fullName evidence="1">Uncharacterized protein</fullName>
    </submittedName>
</protein>
<gene>
    <name evidence="1" type="ORF">Tci_029380</name>
</gene>
<accession>A0A6L2L9V9</accession>
<name>A0A6L2L9V9_TANCI</name>
<comment type="caution">
    <text evidence="1">The sequence shown here is derived from an EMBL/GenBank/DDBJ whole genome shotgun (WGS) entry which is preliminary data.</text>
</comment>
<proteinExistence type="predicted"/>
<dbReference type="AlphaFoldDB" id="A0A6L2L9V9"/>
<evidence type="ECO:0000313" key="1">
    <source>
        <dbReference type="EMBL" id="GEU57402.1"/>
    </source>
</evidence>